<evidence type="ECO:0000256" key="2">
    <source>
        <dbReference type="PROSITE-ProRule" id="PRU00059"/>
    </source>
</evidence>
<dbReference type="InterPro" id="IPR000859">
    <property type="entry name" value="CUB_dom"/>
</dbReference>
<reference evidence="5" key="1">
    <citation type="submission" date="2023-11" db="UniProtKB">
        <authorList>
            <consortium name="WormBaseParasite"/>
        </authorList>
    </citation>
    <scope>IDENTIFICATION</scope>
</reference>
<dbReference type="Gene3D" id="2.60.120.290">
    <property type="entry name" value="Spermadhesin, CUB domain"/>
    <property type="match status" value="1"/>
</dbReference>
<proteinExistence type="predicted"/>
<evidence type="ECO:0000259" key="3">
    <source>
        <dbReference type="PROSITE" id="PS01180"/>
    </source>
</evidence>
<dbReference type="AlphaFoldDB" id="A0AA85AX60"/>
<dbReference type="Proteomes" id="UP000050791">
    <property type="component" value="Unassembled WGS sequence"/>
</dbReference>
<evidence type="ECO:0000313" key="4">
    <source>
        <dbReference type="Proteomes" id="UP000050791"/>
    </source>
</evidence>
<dbReference type="PROSITE" id="PS01180">
    <property type="entry name" value="CUB"/>
    <property type="match status" value="1"/>
</dbReference>
<dbReference type="WBParaSite" id="SMTH1_12640.1">
    <property type="protein sequence ID" value="SMTH1_12640.1"/>
    <property type="gene ID" value="SMTH1_12640"/>
</dbReference>
<organism evidence="4 5">
    <name type="scientific">Schistosoma mattheei</name>
    <dbReference type="NCBI Taxonomy" id="31246"/>
    <lineage>
        <taxon>Eukaryota</taxon>
        <taxon>Metazoa</taxon>
        <taxon>Spiralia</taxon>
        <taxon>Lophotrochozoa</taxon>
        <taxon>Platyhelminthes</taxon>
        <taxon>Trematoda</taxon>
        <taxon>Digenea</taxon>
        <taxon>Strigeidida</taxon>
        <taxon>Schistosomatoidea</taxon>
        <taxon>Schistosomatidae</taxon>
        <taxon>Schistosoma</taxon>
    </lineage>
</organism>
<feature type="domain" description="CUB" evidence="3">
    <location>
        <begin position="130"/>
        <end position="262"/>
    </location>
</feature>
<keyword evidence="1" id="KW-1015">Disulfide bond</keyword>
<evidence type="ECO:0000256" key="1">
    <source>
        <dbReference type="ARBA" id="ARBA00023157"/>
    </source>
</evidence>
<dbReference type="InterPro" id="IPR035914">
    <property type="entry name" value="Sperma_CUB_dom_sf"/>
</dbReference>
<accession>A0AA85AX60</accession>
<sequence length="454" mass="52129">MIFRFLLVISISTFSVFGTSIYYLSQHCHDIPGLTIKRLYFELTGAVIYSHPNYAQLYENIHKNIRHSKSKSNLFKQNNKTNINNHKKSIKLPNKFVTVNETNFPQSYTSHKHRKNHLNSTVITTTTTMTTKVLKQSTETVTNRNQLENNLDHKYPVNFSCEIYVHSRVNSRIMIRFQSFYIPSQQHLLCDENYLYLFDSNTPQYRAMAEAGGERGLCQHHFPTQPIFTTKSFVTIVFRSTTFSSSSSMDMEPGFKLILTAITDAKSAGVCENNEFFCGHISVEPSQLSNMHRNKRLITNILNSSDKKNYSTDIQPITTKHILQNIVQNNLSKVKSVKLKQRRSSKRKDYGYCISRLLQCDSIVHCHNARDELPSLRMNPSDLPRQLLHALVGAYLTPADLNNVGCTVYKLNNDPLINNNNKYALVKSLFPSSQMENNRTNLPLFSQSAQQLTH</sequence>
<dbReference type="SUPFAM" id="SSF49854">
    <property type="entry name" value="Spermadhesin, CUB domain"/>
    <property type="match status" value="1"/>
</dbReference>
<comment type="caution">
    <text evidence="2">Lacks conserved residue(s) required for the propagation of feature annotation.</text>
</comment>
<name>A0AA85AX60_9TREM</name>
<protein>
    <recommendedName>
        <fullName evidence="3">CUB domain-containing protein</fullName>
    </recommendedName>
</protein>
<evidence type="ECO:0000313" key="5">
    <source>
        <dbReference type="WBParaSite" id="SMTH1_12640.1"/>
    </source>
</evidence>
<dbReference type="Pfam" id="PF00431">
    <property type="entry name" value="CUB"/>
    <property type="match status" value="1"/>
</dbReference>